<evidence type="ECO:0008006" key="4">
    <source>
        <dbReference type="Google" id="ProtNLM"/>
    </source>
</evidence>
<protein>
    <recommendedName>
        <fullName evidence="4">DUF2274 domain-containing protein</fullName>
    </recommendedName>
</protein>
<organism evidence="2 3">
    <name type="scientific">Rhizomicrobium palustre</name>
    <dbReference type="NCBI Taxonomy" id="189966"/>
    <lineage>
        <taxon>Bacteria</taxon>
        <taxon>Pseudomonadati</taxon>
        <taxon>Pseudomonadota</taxon>
        <taxon>Alphaproteobacteria</taxon>
        <taxon>Micropepsales</taxon>
        <taxon>Micropepsaceae</taxon>
        <taxon>Rhizomicrobium</taxon>
    </lineage>
</organism>
<dbReference type="InterPro" id="IPR018733">
    <property type="entry name" value="DUF2274"/>
</dbReference>
<dbReference type="EMBL" id="JAASRM010000001">
    <property type="protein sequence ID" value="NIK87546.1"/>
    <property type="molecule type" value="Genomic_DNA"/>
</dbReference>
<proteinExistence type="predicted"/>
<dbReference type="Proteomes" id="UP000570514">
    <property type="component" value="Unassembled WGS sequence"/>
</dbReference>
<feature type="region of interest" description="Disordered" evidence="1">
    <location>
        <begin position="71"/>
        <end position="114"/>
    </location>
</feature>
<dbReference type="AlphaFoldDB" id="A0A846MVZ4"/>
<dbReference type="RefSeq" id="WP_167081267.1">
    <property type="nucleotide sequence ID" value="NZ_BAAADC010000001.1"/>
</dbReference>
<name>A0A846MVZ4_9PROT</name>
<comment type="caution">
    <text evidence="2">The sequence shown here is derived from an EMBL/GenBank/DDBJ whole genome shotgun (WGS) entry which is preliminary data.</text>
</comment>
<keyword evidence="3" id="KW-1185">Reference proteome</keyword>
<feature type="compositionally biased region" description="Polar residues" evidence="1">
    <location>
        <begin position="96"/>
        <end position="114"/>
    </location>
</feature>
<dbReference type="Pfam" id="PF10038">
    <property type="entry name" value="DUF2274"/>
    <property type="match status" value="1"/>
</dbReference>
<evidence type="ECO:0000313" key="3">
    <source>
        <dbReference type="Proteomes" id="UP000570514"/>
    </source>
</evidence>
<accession>A0A846MVZ4</accession>
<gene>
    <name evidence="2" type="ORF">FHS83_000864</name>
</gene>
<evidence type="ECO:0000313" key="2">
    <source>
        <dbReference type="EMBL" id="NIK87546.1"/>
    </source>
</evidence>
<evidence type="ECO:0000256" key="1">
    <source>
        <dbReference type="SAM" id="MobiDB-lite"/>
    </source>
</evidence>
<reference evidence="2 3" key="1">
    <citation type="submission" date="2020-03" db="EMBL/GenBank/DDBJ databases">
        <title>Genomic Encyclopedia of Type Strains, Phase IV (KMG-IV): sequencing the most valuable type-strain genomes for metagenomic binning, comparative biology and taxonomic classification.</title>
        <authorList>
            <person name="Goeker M."/>
        </authorList>
    </citation>
    <scope>NUCLEOTIDE SEQUENCE [LARGE SCALE GENOMIC DNA]</scope>
    <source>
        <strain evidence="2 3">DSM 19867</strain>
    </source>
</reference>
<sequence length="114" mass="12640">MDLKLSKLPDRMPVSLKITLKPDLHRRLLQYAECYRATYGGEGEPVDELIPFIIEAFLDSDRAFAKAMKSGELNAVSEAPMRRSRRRRGENGVGGSATSQGERNGGNRNTDTDA</sequence>